<feature type="coiled-coil region" evidence="3">
    <location>
        <begin position="454"/>
        <end position="511"/>
    </location>
</feature>
<dbReference type="Proteomes" id="UP001623591">
    <property type="component" value="Unassembled WGS sequence"/>
</dbReference>
<dbReference type="InterPro" id="IPR032781">
    <property type="entry name" value="ABC_tran_Xtn"/>
</dbReference>
<accession>A0ABW8T336</accession>
<dbReference type="SMART" id="SM00382">
    <property type="entry name" value="AAA"/>
    <property type="match status" value="2"/>
</dbReference>
<dbReference type="InterPro" id="IPR051309">
    <property type="entry name" value="ABCF_ATPase"/>
</dbReference>
<dbReference type="Pfam" id="PF12848">
    <property type="entry name" value="ABC_tran_Xtn"/>
    <property type="match status" value="1"/>
</dbReference>
<keyword evidence="3" id="KW-0175">Coiled coil</keyword>
<dbReference type="PROSITE" id="PS50893">
    <property type="entry name" value="ABC_TRANSPORTER_2"/>
    <property type="match status" value="1"/>
</dbReference>
<keyword evidence="6" id="KW-1185">Reference proteome</keyword>
<dbReference type="RefSeq" id="WP_406768581.1">
    <property type="nucleotide sequence ID" value="NZ_JBJHZZ010000001.1"/>
</dbReference>
<name>A0ABW8T336_9CLOT</name>
<keyword evidence="2" id="KW-0067">ATP-binding</keyword>
<feature type="domain" description="ABC transporter" evidence="4">
    <location>
        <begin position="4"/>
        <end position="194"/>
    </location>
</feature>
<dbReference type="InterPro" id="IPR027417">
    <property type="entry name" value="P-loop_NTPase"/>
</dbReference>
<evidence type="ECO:0000259" key="4">
    <source>
        <dbReference type="PROSITE" id="PS50893"/>
    </source>
</evidence>
<evidence type="ECO:0000313" key="6">
    <source>
        <dbReference type="Proteomes" id="UP001623591"/>
    </source>
</evidence>
<keyword evidence="1" id="KW-0547">Nucleotide-binding</keyword>
<evidence type="ECO:0000256" key="1">
    <source>
        <dbReference type="ARBA" id="ARBA00022741"/>
    </source>
</evidence>
<evidence type="ECO:0000313" key="5">
    <source>
        <dbReference type="EMBL" id="MFL0246127.1"/>
    </source>
</evidence>
<dbReference type="EMBL" id="JBJHZZ010000001">
    <property type="protein sequence ID" value="MFL0246127.1"/>
    <property type="molecule type" value="Genomic_DNA"/>
</dbReference>
<dbReference type="Gene3D" id="3.40.50.300">
    <property type="entry name" value="P-loop containing nucleotide triphosphate hydrolases"/>
    <property type="match status" value="4"/>
</dbReference>
<dbReference type="PANTHER" id="PTHR42855:SF2">
    <property type="entry name" value="DRUG RESISTANCE ABC TRANSPORTER,ATP-BINDING PROTEIN"/>
    <property type="match status" value="1"/>
</dbReference>
<reference evidence="5 6" key="1">
    <citation type="submission" date="2024-11" db="EMBL/GenBank/DDBJ databases">
        <authorList>
            <person name="Heng Y.C."/>
            <person name="Lim A.C.H."/>
            <person name="Lee J.K.Y."/>
            <person name="Kittelmann S."/>
        </authorList>
    </citation>
    <scope>NUCLEOTIDE SEQUENCE [LARGE SCALE GENOMIC DNA]</scope>
    <source>
        <strain evidence="5 6">WILCCON 0185</strain>
    </source>
</reference>
<dbReference type="PROSITE" id="PS00211">
    <property type="entry name" value="ABC_TRANSPORTER_1"/>
    <property type="match status" value="1"/>
</dbReference>
<organism evidence="5 6">
    <name type="scientific">Candidatus Clostridium stratigraminis</name>
    <dbReference type="NCBI Taxonomy" id="3381661"/>
    <lineage>
        <taxon>Bacteria</taxon>
        <taxon>Bacillati</taxon>
        <taxon>Bacillota</taxon>
        <taxon>Clostridia</taxon>
        <taxon>Eubacteriales</taxon>
        <taxon>Clostridiaceae</taxon>
        <taxon>Clostridium</taxon>
    </lineage>
</organism>
<comment type="caution">
    <text evidence="5">The sequence shown here is derived from an EMBL/GenBank/DDBJ whole genome shotgun (WGS) entry which is preliminary data.</text>
</comment>
<proteinExistence type="predicted"/>
<dbReference type="Pfam" id="PF00005">
    <property type="entry name" value="ABC_tran"/>
    <property type="match status" value="2"/>
</dbReference>
<protein>
    <submittedName>
        <fullName evidence="5">Ribosomal protection-like ABC-F family protein</fullName>
    </submittedName>
</protein>
<dbReference type="InterPro" id="IPR003593">
    <property type="entry name" value="AAA+_ATPase"/>
</dbReference>
<dbReference type="NCBIfam" id="NF000355">
    <property type="entry name" value="ribo_prot_ABC_F"/>
    <property type="match status" value="1"/>
</dbReference>
<dbReference type="SUPFAM" id="SSF52540">
    <property type="entry name" value="P-loop containing nucleoside triphosphate hydrolases"/>
    <property type="match status" value="2"/>
</dbReference>
<sequence>MQLIECRNIKKYYGDKTILDIESLKIYDEDRIGIVGLNGAGKTTLIHILCGIDNEYEGWVNRKGSYSYISQLDHENYDKISLEIANKFGSSEVWKEHLSGGEKTRYKIASCFTKESNIIFADEPTSNLDIEGIELLENKLKGFRGALVITSHDRDFLDTLCNKIIELENGKIKIYNGNYTCYKQQKDIEKERELFEYVQYEREKRRLYAAIEDSKDKVKTIRNAPARMGNSEARLHKMGNQKAKANLNRAIGNIEARIEHLEEKKKPKELQKIKLEIKNSSKLYGKIIISGRNVNKYFENKLILNAAEFDIYNGSKTALIGPNGSCKTTLIKMIMYKDAAIKISQGAKIGYLSQDMDILNEELSILENVMKDSMYDETFARLLLAGLLFKREEVYKKVGVLSGGEKALKEYDKTLLFVSHDRSFVRNIANNIIEIKEGNLTSFNGTFDEYIIRKSNKHENKDEIEKQILVLENRLSELISKLSMPGRNDIVEELDTEYYKVLGQLKKLKNK</sequence>
<evidence type="ECO:0000256" key="2">
    <source>
        <dbReference type="ARBA" id="ARBA00022840"/>
    </source>
</evidence>
<evidence type="ECO:0000256" key="3">
    <source>
        <dbReference type="SAM" id="Coils"/>
    </source>
</evidence>
<dbReference type="InterPro" id="IPR017871">
    <property type="entry name" value="ABC_transporter-like_CS"/>
</dbReference>
<dbReference type="InterPro" id="IPR003439">
    <property type="entry name" value="ABC_transporter-like_ATP-bd"/>
</dbReference>
<gene>
    <name evidence="5" type="primary">abc-f</name>
    <name evidence="5" type="ORF">ACJDUG_03930</name>
</gene>
<dbReference type="CDD" id="cd03221">
    <property type="entry name" value="ABCF_EF-3"/>
    <property type="match status" value="1"/>
</dbReference>
<dbReference type="PANTHER" id="PTHR42855">
    <property type="entry name" value="ABC TRANSPORTER ATP-BINDING SUBUNIT"/>
    <property type="match status" value="1"/>
</dbReference>